<dbReference type="Proteomes" id="UP000799444">
    <property type="component" value="Unassembled WGS sequence"/>
</dbReference>
<keyword evidence="3" id="KW-1185">Reference proteome</keyword>
<name>A0A9P4R933_9PLEO</name>
<dbReference type="AlphaFoldDB" id="A0A9P4R933"/>
<sequence length="204" mass="22556">MYITSELFTPPKSSYNSSSCHPQPNHGTMGDTQSLGKRKRGPDADEATNSTTLLSYSPAPKHIRLQTSNQASFTANRAWRFPFESASAPQHRPMKQLRRSSPSKRVTLSKSPSHLMDVEMDEPARPAPAIDLRPCHVCHKAPTRKRDLENYLDCKSCGERACYICARECVGGCTRHVCSKCCIEVGHEGDTHCLDCYQASGVAS</sequence>
<feature type="compositionally biased region" description="Basic residues" evidence="1">
    <location>
        <begin position="92"/>
        <end position="102"/>
    </location>
</feature>
<organism evidence="2 3">
    <name type="scientific">Polyplosphaeria fusca</name>
    <dbReference type="NCBI Taxonomy" id="682080"/>
    <lineage>
        <taxon>Eukaryota</taxon>
        <taxon>Fungi</taxon>
        <taxon>Dikarya</taxon>
        <taxon>Ascomycota</taxon>
        <taxon>Pezizomycotina</taxon>
        <taxon>Dothideomycetes</taxon>
        <taxon>Pleosporomycetidae</taxon>
        <taxon>Pleosporales</taxon>
        <taxon>Tetraplosphaeriaceae</taxon>
        <taxon>Polyplosphaeria</taxon>
    </lineage>
</organism>
<proteinExistence type="predicted"/>
<evidence type="ECO:0000313" key="2">
    <source>
        <dbReference type="EMBL" id="KAF2739151.1"/>
    </source>
</evidence>
<evidence type="ECO:0000313" key="3">
    <source>
        <dbReference type="Proteomes" id="UP000799444"/>
    </source>
</evidence>
<dbReference type="OrthoDB" id="5377226at2759"/>
<feature type="compositionally biased region" description="Polar residues" evidence="1">
    <location>
        <begin position="11"/>
        <end position="35"/>
    </location>
</feature>
<protein>
    <submittedName>
        <fullName evidence="2">Uncharacterized protein</fullName>
    </submittedName>
</protein>
<evidence type="ECO:0000256" key="1">
    <source>
        <dbReference type="SAM" id="MobiDB-lite"/>
    </source>
</evidence>
<reference evidence="2" key="1">
    <citation type="journal article" date="2020" name="Stud. Mycol.">
        <title>101 Dothideomycetes genomes: a test case for predicting lifestyles and emergence of pathogens.</title>
        <authorList>
            <person name="Haridas S."/>
            <person name="Albert R."/>
            <person name="Binder M."/>
            <person name="Bloem J."/>
            <person name="Labutti K."/>
            <person name="Salamov A."/>
            <person name="Andreopoulos B."/>
            <person name="Baker S."/>
            <person name="Barry K."/>
            <person name="Bills G."/>
            <person name="Bluhm B."/>
            <person name="Cannon C."/>
            <person name="Castanera R."/>
            <person name="Culley D."/>
            <person name="Daum C."/>
            <person name="Ezra D."/>
            <person name="Gonzalez J."/>
            <person name="Henrissat B."/>
            <person name="Kuo A."/>
            <person name="Liang C."/>
            <person name="Lipzen A."/>
            <person name="Lutzoni F."/>
            <person name="Magnuson J."/>
            <person name="Mondo S."/>
            <person name="Nolan M."/>
            <person name="Ohm R."/>
            <person name="Pangilinan J."/>
            <person name="Park H.-J."/>
            <person name="Ramirez L."/>
            <person name="Alfaro M."/>
            <person name="Sun H."/>
            <person name="Tritt A."/>
            <person name="Yoshinaga Y."/>
            <person name="Zwiers L.-H."/>
            <person name="Turgeon B."/>
            <person name="Goodwin S."/>
            <person name="Spatafora J."/>
            <person name="Crous P."/>
            <person name="Grigoriev I."/>
        </authorList>
    </citation>
    <scope>NUCLEOTIDE SEQUENCE</scope>
    <source>
        <strain evidence="2">CBS 125425</strain>
    </source>
</reference>
<feature type="region of interest" description="Disordered" evidence="1">
    <location>
        <begin position="84"/>
        <end position="113"/>
    </location>
</feature>
<comment type="caution">
    <text evidence="2">The sequence shown here is derived from an EMBL/GenBank/DDBJ whole genome shotgun (WGS) entry which is preliminary data.</text>
</comment>
<dbReference type="EMBL" id="ML996105">
    <property type="protein sequence ID" value="KAF2739151.1"/>
    <property type="molecule type" value="Genomic_DNA"/>
</dbReference>
<feature type="compositionally biased region" description="Polar residues" evidence="1">
    <location>
        <begin position="103"/>
        <end position="112"/>
    </location>
</feature>
<feature type="region of interest" description="Disordered" evidence="1">
    <location>
        <begin position="1"/>
        <end position="61"/>
    </location>
</feature>
<gene>
    <name evidence="2" type="ORF">EJ04DRAFT_508876</name>
</gene>
<accession>A0A9P4R933</accession>